<gene>
    <name evidence="1" type="ORF">rCG_52983</name>
</gene>
<dbReference type="EMBL" id="CH473967">
    <property type="protein sequence ID" value="EDM11455.1"/>
    <property type="molecule type" value="Genomic_DNA"/>
</dbReference>
<proteinExistence type="predicted"/>
<accession>A6IRV2</accession>
<organism evidence="1 2">
    <name type="scientific">Rattus norvegicus</name>
    <name type="common">Rat</name>
    <dbReference type="NCBI Taxonomy" id="10116"/>
    <lineage>
        <taxon>Eukaryota</taxon>
        <taxon>Metazoa</taxon>
        <taxon>Chordata</taxon>
        <taxon>Craniata</taxon>
        <taxon>Vertebrata</taxon>
        <taxon>Euteleostomi</taxon>
        <taxon>Mammalia</taxon>
        <taxon>Eutheria</taxon>
        <taxon>Euarchontoglires</taxon>
        <taxon>Glires</taxon>
        <taxon>Rodentia</taxon>
        <taxon>Myomorpha</taxon>
        <taxon>Muroidea</taxon>
        <taxon>Muridae</taxon>
        <taxon>Murinae</taxon>
        <taxon>Rattus</taxon>
    </lineage>
</organism>
<dbReference type="AlphaFoldDB" id="A6IRV2"/>
<dbReference type="Proteomes" id="UP000234681">
    <property type="component" value="Chromosome 11"/>
</dbReference>
<reference evidence="2" key="1">
    <citation type="submission" date="2005-09" db="EMBL/GenBank/DDBJ databases">
        <authorList>
            <person name="Mural R.J."/>
            <person name="Li P.W."/>
            <person name="Adams M.D."/>
            <person name="Amanatides P.G."/>
            <person name="Baden-Tillson H."/>
            <person name="Barnstead M."/>
            <person name="Chin S.H."/>
            <person name="Dew I."/>
            <person name="Evans C.A."/>
            <person name="Ferriera S."/>
            <person name="Flanigan M."/>
            <person name="Fosler C."/>
            <person name="Glodek A."/>
            <person name="Gu Z."/>
            <person name="Holt R.A."/>
            <person name="Jennings D."/>
            <person name="Kraft C.L."/>
            <person name="Lu F."/>
            <person name="Nguyen T."/>
            <person name="Nusskern D.R."/>
            <person name="Pfannkoch C.M."/>
            <person name="Sitter C."/>
            <person name="Sutton G.G."/>
            <person name="Venter J.C."/>
            <person name="Wang Z."/>
            <person name="Woodage T."/>
            <person name="Zheng X.H."/>
            <person name="Zhong F."/>
        </authorList>
    </citation>
    <scope>NUCLEOTIDE SEQUENCE [LARGE SCALE GENOMIC DNA]</scope>
    <source>
        <strain>BN</strain>
        <strain evidence="2">Sprague-Dawley</strain>
    </source>
</reference>
<protein>
    <submittedName>
        <fullName evidence="1">RCG52983</fullName>
    </submittedName>
</protein>
<sequence>MPLGTYLNEPKSQSTRNLNQHVWNNFIQTANTQ</sequence>
<evidence type="ECO:0000313" key="1">
    <source>
        <dbReference type="EMBL" id="EDM11455.1"/>
    </source>
</evidence>
<evidence type="ECO:0000313" key="2">
    <source>
        <dbReference type="Proteomes" id="UP000234681"/>
    </source>
</evidence>
<name>A6IRV2_RAT</name>